<dbReference type="InterPro" id="IPR050905">
    <property type="entry name" value="Plant_NBS-LRR"/>
</dbReference>
<feature type="domain" description="Disease resistance protein At4g27190-like leucine-rich repeats" evidence="2">
    <location>
        <begin position="154"/>
        <end position="287"/>
    </location>
</feature>
<dbReference type="Gene3D" id="3.80.10.10">
    <property type="entry name" value="Ribonuclease Inhibitor"/>
    <property type="match status" value="3"/>
</dbReference>
<evidence type="ECO:0000313" key="4">
    <source>
        <dbReference type="Proteomes" id="UP001189624"/>
    </source>
</evidence>
<dbReference type="AlphaFoldDB" id="A0AA86TF67"/>
<evidence type="ECO:0000313" key="3">
    <source>
        <dbReference type="EMBL" id="CAJ1964155.1"/>
    </source>
</evidence>
<feature type="domain" description="Disease resistance protein At4g27190-like leucine-rich repeats" evidence="2">
    <location>
        <begin position="359"/>
        <end position="457"/>
    </location>
</feature>
<feature type="domain" description="Disease resistance protein At4g27190-like leucine-rich repeats" evidence="2">
    <location>
        <begin position="562"/>
        <end position="710"/>
    </location>
</feature>
<organism evidence="3 4">
    <name type="scientific">Sphenostylis stenocarpa</name>
    <dbReference type="NCBI Taxonomy" id="92480"/>
    <lineage>
        <taxon>Eukaryota</taxon>
        <taxon>Viridiplantae</taxon>
        <taxon>Streptophyta</taxon>
        <taxon>Embryophyta</taxon>
        <taxon>Tracheophyta</taxon>
        <taxon>Spermatophyta</taxon>
        <taxon>Magnoliopsida</taxon>
        <taxon>eudicotyledons</taxon>
        <taxon>Gunneridae</taxon>
        <taxon>Pentapetalae</taxon>
        <taxon>rosids</taxon>
        <taxon>fabids</taxon>
        <taxon>Fabales</taxon>
        <taxon>Fabaceae</taxon>
        <taxon>Papilionoideae</taxon>
        <taxon>50 kb inversion clade</taxon>
        <taxon>NPAAA clade</taxon>
        <taxon>indigoferoid/millettioid clade</taxon>
        <taxon>Phaseoleae</taxon>
        <taxon>Sphenostylis</taxon>
    </lineage>
</organism>
<dbReference type="SUPFAM" id="SSF52058">
    <property type="entry name" value="L domain-like"/>
    <property type="match status" value="1"/>
</dbReference>
<name>A0AA86TF67_9FABA</name>
<evidence type="ECO:0000259" key="2">
    <source>
        <dbReference type="Pfam" id="PF23247"/>
    </source>
</evidence>
<dbReference type="PANTHER" id="PTHR33463:SF209">
    <property type="entry name" value="DISEASE RESISTANCE PROTEIN RPS2-LIKE"/>
    <property type="match status" value="1"/>
</dbReference>
<reference evidence="3" key="1">
    <citation type="submission" date="2023-10" db="EMBL/GenBank/DDBJ databases">
        <authorList>
            <person name="Domelevo Entfellner J.-B."/>
        </authorList>
    </citation>
    <scope>NUCLEOTIDE SEQUENCE</scope>
</reference>
<proteinExistence type="predicted"/>
<dbReference type="InterPro" id="IPR057135">
    <property type="entry name" value="At4g27190-like_LRR"/>
</dbReference>
<dbReference type="Proteomes" id="UP001189624">
    <property type="component" value="Chromosome 6"/>
</dbReference>
<accession>A0AA86TF67</accession>
<gene>
    <name evidence="3" type="ORF">AYBTSS11_LOCUS20158</name>
</gene>
<dbReference type="Gramene" id="rna-AYBTSS11_LOCUS20158">
    <property type="protein sequence ID" value="CAJ1964155.1"/>
    <property type="gene ID" value="gene-AYBTSS11_LOCUS20158"/>
</dbReference>
<dbReference type="Pfam" id="PF23247">
    <property type="entry name" value="LRR_RPS2"/>
    <property type="match status" value="4"/>
</dbReference>
<keyword evidence="1" id="KW-0611">Plant defense</keyword>
<evidence type="ECO:0000256" key="1">
    <source>
        <dbReference type="ARBA" id="ARBA00022821"/>
    </source>
</evidence>
<feature type="domain" description="Disease resistance protein At4g27190-like leucine-rich repeats" evidence="2">
    <location>
        <begin position="464"/>
        <end position="533"/>
    </location>
</feature>
<sequence length="840" mass="97570">MLNRMPYHVGIADRELRRMGMGMRMGMAMMEDNAVEFWRIGLRKCIPTNAIEFAEMKKVHLEELPNLRSFYLGDMVEWPFLENVIVKNCPNFKKFGLGKINKSQLKSVLMVENEVQIDIDTKVAHLFESSDDELSNITKYNIDDGEELNEKIDNLQPSHFTKLEVLRAKNCHGPILRDFLYILISRSHQLEVINIEQCYSLHYLFHTAKPSEERDGDGIYFTRLKELKLTNIDGMERIWRNDGPETLGLGNLQILHIKDCHFLTHIFCWYPVEKLHQLKELVIESCGAFISVFILIFNDDGSTRNFPLLSKVKFKYLPKFTYFCDGHLEFPSLKYLTIERCPLLTKFTTGHAISIIDGKSFPELNEIVFNNNDNFVCVFSFEALQELKNLKKVSVNHCKELKTIFKVNESCSTPLLQQLHELILSHLPMLTQIINNEISRLYPNLKILQVKQCKSLNWLPVPLTLTNMKISDCEALERIMIIEEEEEGTREKFIFRELKSVSLENLPKLSIVFPSIFKFPSLETLKIANCYATRSFVEDSKAFAESSTTNYFFPNSLLLDKLKEFHMMNMHVEKLWHHGYPSESFCGLENLCLTNNNKLLSVISSSMIMRFKKLRKITLDKCELLTEVFNFEDDDNLDNNIQEILPQLQVIALIELMQLKYVWNKEPQVPLCLNLESLYIVHCGSLKKLFSVSSVKNLGKLKILRLCNCEEIEEIIYSDINEDGKVPIIFPQLECLVLKDLPKLVNFYKKSITLNWPELKTVRVINIPNMKTFSNGTVVTPFLRSIYVTFVKKVWLGSLNHSISYMHHNSELIKMHKTKEEGSEVEKGKEIDQHATSYFV</sequence>
<dbReference type="PANTHER" id="PTHR33463">
    <property type="entry name" value="NB-ARC DOMAIN-CONTAINING PROTEIN-RELATED"/>
    <property type="match status" value="1"/>
</dbReference>
<dbReference type="EMBL" id="OY731403">
    <property type="protein sequence ID" value="CAJ1964155.1"/>
    <property type="molecule type" value="Genomic_DNA"/>
</dbReference>
<dbReference type="SUPFAM" id="SSF52047">
    <property type="entry name" value="RNI-like"/>
    <property type="match status" value="1"/>
</dbReference>
<dbReference type="InterPro" id="IPR032675">
    <property type="entry name" value="LRR_dom_sf"/>
</dbReference>
<keyword evidence="4" id="KW-1185">Reference proteome</keyword>
<protein>
    <recommendedName>
        <fullName evidence="2">Disease resistance protein At4g27190-like leucine-rich repeats domain-containing protein</fullName>
    </recommendedName>
</protein>